<dbReference type="PANTHER" id="PTHR30535:SF34">
    <property type="entry name" value="MOLYBDATE-BINDING PROTEIN MOLA"/>
    <property type="match status" value="1"/>
</dbReference>
<dbReference type="Gene3D" id="3.40.50.1980">
    <property type="entry name" value="Nitrogenase molybdenum iron protein domain"/>
    <property type="match status" value="2"/>
</dbReference>
<organism evidence="2 3">
    <name type="scientific">Gluconacetobacter diazotrophicus</name>
    <name type="common">Acetobacter diazotrophicus</name>
    <dbReference type="NCBI Taxonomy" id="33996"/>
    <lineage>
        <taxon>Bacteria</taxon>
        <taxon>Pseudomonadati</taxon>
        <taxon>Pseudomonadota</taxon>
        <taxon>Alphaproteobacteria</taxon>
        <taxon>Acetobacterales</taxon>
        <taxon>Acetobacteraceae</taxon>
        <taxon>Gluconacetobacter</taxon>
    </lineage>
</organism>
<accession>A0A7W4I583</accession>
<dbReference type="InterPro" id="IPR002491">
    <property type="entry name" value="ABC_transptr_periplasmic_BD"/>
</dbReference>
<dbReference type="SUPFAM" id="SSF53807">
    <property type="entry name" value="Helical backbone' metal receptor"/>
    <property type="match status" value="1"/>
</dbReference>
<dbReference type="PROSITE" id="PS50983">
    <property type="entry name" value="FE_B12_PBP"/>
    <property type="match status" value="1"/>
</dbReference>
<dbReference type="InterPro" id="IPR050902">
    <property type="entry name" value="ABC_Transporter_SBP"/>
</dbReference>
<protein>
    <submittedName>
        <fullName evidence="2">ABC transporter substrate-binding protein</fullName>
    </submittedName>
</protein>
<dbReference type="Proteomes" id="UP000550787">
    <property type="component" value="Unassembled WGS sequence"/>
</dbReference>
<dbReference type="Gene3D" id="1.20.58.2180">
    <property type="match status" value="1"/>
</dbReference>
<evidence type="ECO:0000313" key="3">
    <source>
        <dbReference type="Proteomes" id="UP000550787"/>
    </source>
</evidence>
<feature type="domain" description="Fe/B12 periplasmic-binding" evidence="1">
    <location>
        <begin position="16"/>
        <end position="273"/>
    </location>
</feature>
<evidence type="ECO:0000259" key="1">
    <source>
        <dbReference type="PROSITE" id="PS50983"/>
    </source>
</evidence>
<reference evidence="2 3" key="1">
    <citation type="submission" date="2020-04" db="EMBL/GenBank/DDBJ databases">
        <title>Description of novel Gluconacetobacter.</title>
        <authorList>
            <person name="Sombolestani A."/>
        </authorList>
    </citation>
    <scope>NUCLEOTIDE SEQUENCE [LARGE SCALE GENOMIC DNA]</scope>
    <source>
        <strain evidence="2 3">LMG 7603</strain>
    </source>
</reference>
<sequence>MDMTGHAVTCPDHPDRIADLWFAHNELTIMLGAAGRIAVTDDLPAARPWMYRVAPALHQAVGVTSPVPNTEMLMQSGVDLAFVANDSPAAASLRHVGLPVVQAGFTDLASLLRAVDLTADILGDASAHDVARRYRAVLTATVERVRQAVAPVPLSARPRVLHVKSLVPLTVDGEHTIIDEWITRAGGRNAATGLTGNMRPVSMEQIAAWDPDVVILGADSGDATAAPEGWAALRAVRAGRVHQNPAGVFPWDRYGSELPLQLLWTARTLYPDRFRDVDMVSETIKFYHDFFAYDLKPDDAARILAAQRPAEGGR</sequence>
<proteinExistence type="predicted"/>
<comment type="caution">
    <text evidence="2">The sequence shown here is derived from an EMBL/GenBank/DDBJ whole genome shotgun (WGS) entry which is preliminary data.</text>
</comment>
<dbReference type="EMBL" id="JABEQG010000001">
    <property type="protein sequence ID" value="MBB2154730.1"/>
    <property type="molecule type" value="Genomic_DNA"/>
</dbReference>
<dbReference type="PANTHER" id="PTHR30535">
    <property type="entry name" value="VITAMIN B12-BINDING PROTEIN"/>
    <property type="match status" value="1"/>
</dbReference>
<gene>
    <name evidence="2" type="ORF">HLH33_00135</name>
</gene>
<name>A0A7W4I583_GLUDI</name>
<dbReference type="Pfam" id="PF01497">
    <property type="entry name" value="Peripla_BP_2"/>
    <property type="match status" value="1"/>
</dbReference>
<dbReference type="AlphaFoldDB" id="A0A7W4I583"/>
<evidence type="ECO:0000313" key="2">
    <source>
        <dbReference type="EMBL" id="MBB2154730.1"/>
    </source>
</evidence>